<dbReference type="InterPro" id="IPR025965">
    <property type="entry name" value="FlgD/Vpr_Ig-like"/>
</dbReference>
<dbReference type="GO" id="GO:0044781">
    <property type="term" value="P:bacterial-type flagellum organization"/>
    <property type="evidence" value="ECO:0007669"/>
    <property type="project" value="UniProtKB-UniRule"/>
</dbReference>
<evidence type="ECO:0000256" key="2">
    <source>
        <dbReference type="ARBA" id="ARBA00016013"/>
    </source>
</evidence>
<feature type="domain" description="FlgD/Vpr Ig-like" evidence="6">
    <location>
        <begin position="104"/>
        <end position="172"/>
    </location>
</feature>
<protein>
    <recommendedName>
        <fullName evidence="2 5">Basal-body rod modification protein FlgD</fullName>
    </recommendedName>
</protein>
<dbReference type="Pfam" id="PF13861">
    <property type="entry name" value="FLgD_tudor"/>
    <property type="match status" value="1"/>
</dbReference>
<reference evidence="8" key="1">
    <citation type="submission" date="2022-03" db="EMBL/GenBank/DDBJ databases">
        <title>The complete genome sequence of a Methyloterrigena soli.</title>
        <authorList>
            <person name="Zi Z."/>
        </authorList>
    </citation>
    <scope>NUCLEOTIDE SEQUENCE</scope>
    <source>
        <strain evidence="8">M48</strain>
    </source>
</reference>
<evidence type="ECO:0000256" key="4">
    <source>
        <dbReference type="ARBA" id="ARBA00024746"/>
    </source>
</evidence>
<dbReference type="Pfam" id="PF13860">
    <property type="entry name" value="FlgD_ig"/>
    <property type="match status" value="1"/>
</dbReference>
<dbReference type="Pfam" id="PF03963">
    <property type="entry name" value="FlgD"/>
    <property type="match status" value="1"/>
</dbReference>
<dbReference type="InterPro" id="IPR005648">
    <property type="entry name" value="FlgD"/>
</dbReference>
<sequence>MAVSGVNNVSSNTSLSGSGKTIAGNFDTFLQILTTQLKNQNPLDPLDTNQFTAQLVQFSGVEQQLKTNSYLEALINVNASSSGTQAMNLIGKQVTADTVASELRDGKATWILDSSEKASMAKIQIKDASGNVVYAAERSLDAGENTFVWDGKGTDGTTLPDGVYSVAVSATNVAGGTVSVTSQMSGKVDGIDLSGDQPYLLIGKARFSLGSVKSVRA</sequence>
<evidence type="ECO:0000313" key="8">
    <source>
        <dbReference type="EMBL" id="MCI0128859.1"/>
    </source>
</evidence>
<comment type="caution">
    <text evidence="8">The sequence shown here is derived from an EMBL/GenBank/DDBJ whole genome shotgun (WGS) entry which is preliminary data.</text>
</comment>
<evidence type="ECO:0000256" key="1">
    <source>
        <dbReference type="ARBA" id="ARBA00010577"/>
    </source>
</evidence>
<keyword evidence="8" id="KW-0282">Flagellum</keyword>
<dbReference type="EMBL" id="JALAZD010000003">
    <property type="protein sequence ID" value="MCI0128859.1"/>
    <property type="molecule type" value="Genomic_DNA"/>
</dbReference>
<organism evidence="8 9">
    <name type="scientific">Paradevosia shaoguanensis</name>
    <dbReference type="NCBI Taxonomy" id="1335043"/>
    <lineage>
        <taxon>Bacteria</taxon>
        <taxon>Pseudomonadati</taxon>
        <taxon>Pseudomonadota</taxon>
        <taxon>Alphaproteobacteria</taxon>
        <taxon>Hyphomicrobiales</taxon>
        <taxon>Devosiaceae</taxon>
        <taxon>Paradevosia</taxon>
    </lineage>
</organism>
<comment type="similarity">
    <text evidence="1 5">Belongs to the FlgD family.</text>
</comment>
<dbReference type="Gene3D" id="2.60.40.4070">
    <property type="match status" value="1"/>
</dbReference>
<keyword evidence="8" id="KW-0966">Cell projection</keyword>
<keyword evidence="8" id="KW-0969">Cilium</keyword>
<dbReference type="Proteomes" id="UP001156140">
    <property type="component" value="Unassembled WGS sequence"/>
</dbReference>
<dbReference type="Gene3D" id="2.30.30.910">
    <property type="match status" value="1"/>
</dbReference>
<feature type="domain" description="FlgD Tudor-like" evidence="7">
    <location>
        <begin position="84"/>
        <end position="213"/>
    </location>
</feature>
<gene>
    <name evidence="8" type="ORF">ML536_18655</name>
</gene>
<evidence type="ECO:0000259" key="6">
    <source>
        <dbReference type="Pfam" id="PF13860"/>
    </source>
</evidence>
<dbReference type="InterPro" id="IPR025963">
    <property type="entry name" value="FLgD_Tudor"/>
</dbReference>
<evidence type="ECO:0000313" key="9">
    <source>
        <dbReference type="Proteomes" id="UP001156140"/>
    </source>
</evidence>
<evidence type="ECO:0000256" key="5">
    <source>
        <dbReference type="RuleBase" id="RU362076"/>
    </source>
</evidence>
<name>A0AA41QRU9_9HYPH</name>
<proteinExistence type="inferred from homology"/>
<comment type="function">
    <text evidence="4 5">Required for flagellar hook formation. May act as a scaffolding protein.</text>
</comment>
<dbReference type="RefSeq" id="WP_035036137.1">
    <property type="nucleotide sequence ID" value="NZ_CP068983.1"/>
</dbReference>
<evidence type="ECO:0000259" key="7">
    <source>
        <dbReference type="Pfam" id="PF13861"/>
    </source>
</evidence>
<keyword evidence="3 5" id="KW-1005">Bacterial flagellum biogenesis</keyword>
<evidence type="ECO:0000256" key="3">
    <source>
        <dbReference type="ARBA" id="ARBA00022795"/>
    </source>
</evidence>
<dbReference type="AlphaFoldDB" id="A0AA41QRU9"/>
<keyword evidence="9" id="KW-1185">Reference proteome</keyword>
<accession>A0AA41QRU9</accession>